<evidence type="ECO:0000313" key="2">
    <source>
        <dbReference type="Proteomes" id="UP000186817"/>
    </source>
</evidence>
<reference evidence="1 2" key="1">
    <citation type="submission" date="2016-02" db="EMBL/GenBank/DDBJ databases">
        <title>Genome analysis of coral dinoflagellate symbionts highlights evolutionary adaptations to a symbiotic lifestyle.</title>
        <authorList>
            <person name="Aranda M."/>
            <person name="Li Y."/>
            <person name="Liew Y.J."/>
            <person name="Baumgarten S."/>
            <person name="Simakov O."/>
            <person name="Wilson M."/>
            <person name="Piel J."/>
            <person name="Ashoor H."/>
            <person name="Bougouffa S."/>
            <person name="Bajic V.B."/>
            <person name="Ryu T."/>
            <person name="Ravasi T."/>
            <person name="Bayer T."/>
            <person name="Micklem G."/>
            <person name="Kim H."/>
            <person name="Bhak J."/>
            <person name="Lajeunesse T.C."/>
            <person name="Voolstra C.R."/>
        </authorList>
    </citation>
    <scope>NUCLEOTIDE SEQUENCE [LARGE SCALE GENOMIC DNA]</scope>
    <source>
        <strain evidence="1 2">CCMP2467</strain>
    </source>
</reference>
<comment type="caution">
    <text evidence="1">The sequence shown here is derived from an EMBL/GenBank/DDBJ whole genome shotgun (WGS) entry which is preliminary data.</text>
</comment>
<dbReference type="EMBL" id="LSRX01004588">
    <property type="protein sequence ID" value="OLP73888.1"/>
    <property type="molecule type" value="Genomic_DNA"/>
</dbReference>
<organism evidence="1 2">
    <name type="scientific">Symbiodinium microadriaticum</name>
    <name type="common">Dinoflagellate</name>
    <name type="synonym">Zooxanthella microadriatica</name>
    <dbReference type="NCBI Taxonomy" id="2951"/>
    <lineage>
        <taxon>Eukaryota</taxon>
        <taxon>Sar</taxon>
        <taxon>Alveolata</taxon>
        <taxon>Dinophyceae</taxon>
        <taxon>Suessiales</taxon>
        <taxon>Symbiodiniaceae</taxon>
        <taxon>Symbiodinium</taxon>
    </lineage>
</organism>
<evidence type="ECO:0000313" key="1">
    <source>
        <dbReference type="EMBL" id="OLP73888.1"/>
    </source>
</evidence>
<gene>
    <name evidence="1" type="ORF">AK812_SmicGene46728</name>
</gene>
<keyword evidence="2" id="KW-1185">Reference proteome</keyword>
<feature type="non-terminal residue" evidence="1">
    <location>
        <position position="68"/>
    </location>
</feature>
<dbReference type="Proteomes" id="UP000186817">
    <property type="component" value="Unassembled WGS sequence"/>
</dbReference>
<dbReference type="AlphaFoldDB" id="A0A1Q9BT76"/>
<protein>
    <submittedName>
        <fullName evidence="1">Uncharacterized protein</fullName>
    </submittedName>
</protein>
<sequence length="68" mass="7657">SNCQLGPGPYVMADSMEPGRQHREMAFERSAILRFRFRAPIFASGPWRCGHHLEGANPKGAHEPWPVL</sequence>
<feature type="non-terminal residue" evidence="1">
    <location>
        <position position="1"/>
    </location>
</feature>
<proteinExistence type="predicted"/>
<name>A0A1Q9BT76_SYMMI</name>
<accession>A0A1Q9BT76</accession>